<keyword evidence="2" id="KW-0472">Membrane</keyword>
<dbReference type="Proteomes" id="UP000279909">
    <property type="component" value="Unassembled WGS sequence"/>
</dbReference>
<dbReference type="InterPro" id="IPR007060">
    <property type="entry name" value="FtsL/DivIC"/>
</dbReference>
<accession>A0A3M8H8K3</accession>
<feature type="transmembrane region" description="Helical" evidence="2">
    <location>
        <begin position="43"/>
        <end position="62"/>
    </location>
</feature>
<dbReference type="RefSeq" id="WP_122972272.1">
    <property type="nucleotide sequence ID" value="NZ_RHLQ01000024.1"/>
</dbReference>
<evidence type="ECO:0000256" key="1">
    <source>
        <dbReference type="SAM" id="Coils"/>
    </source>
</evidence>
<dbReference type="Pfam" id="PF04977">
    <property type="entry name" value="DivIC"/>
    <property type="match status" value="1"/>
</dbReference>
<dbReference type="EMBL" id="RHLQ01000024">
    <property type="protein sequence ID" value="RNC98554.1"/>
    <property type="molecule type" value="Genomic_DNA"/>
</dbReference>
<dbReference type="OrthoDB" id="2991180at2"/>
<comment type="caution">
    <text evidence="3">The sequence shown here is derived from an EMBL/GenBank/DDBJ whole genome shotgun (WGS) entry which is preliminary data.</text>
</comment>
<keyword evidence="1" id="KW-0175">Coiled coil</keyword>
<evidence type="ECO:0000313" key="4">
    <source>
        <dbReference type="Proteomes" id="UP000279909"/>
    </source>
</evidence>
<keyword evidence="4" id="KW-1185">Reference proteome</keyword>
<dbReference type="GO" id="GO:0051301">
    <property type="term" value="P:cell division"/>
    <property type="evidence" value="ECO:0007669"/>
    <property type="project" value="InterPro"/>
</dbReference>
<keyword evidence="2" id="KW-1133">Transmembrane helix</keyword>
<organism evidence="3 4">
    <name type="scientific">Lysinibacillus halotolerans</name>
    <dbReference type="NCBI Taxonomy" id="1368476"/>
    <lineage>
        <taxon>Bacteria</taxon>
        <taxon>Bacillati</taxon>
        <taxon>Bacillota</taxon>
        <taxon>Bacilli</taxon>
        <taxon>Bacillales</taxon>
        <taxon>Bacillaceae</taxon>
        <taxon>Lysinibacillus</taxon>
    </lineage>
</organism>
<evidence type="ECO:0000313" key="3">
    <source>
        <dbReference type="EMBL" id="RNC98554.1"/>
    </source>
</evidence>
<name>A0A3M8H8K3_9BACI</name>
<proteinExistence type="predicted"/>
<keyword evidence="2" id="KW-0812">Transmembrane</keyword>
<protein>
    <submittedName>
        <fullName evidence="3">Septum formation initiator</fullName>
    </submittedName>
</protein>
<evidence type="ECO:0000256" key="2">
    <source>
        <dbReference type="SAM" id="Phobius"/>
    </source>
</evidence>
<reference evidence="3 4" key="1">
    <citation type="journal article" date="2014" name="Int. J. Syst. Evol. Microbiol.">
        <title>Lysinibacillus halotolerans sp. nov., isolated from saline-alkaline soil.</title>
        <authorList>
            <person name="Kong D."/>
            <person name="Wang Y."/>
            <person name="Zhao B."/>
            <person name="Li Y."/>
            <person name="Song J."/>
            <person name="Zhai Y."/>
            <person name="Zhang C."/>
            <person name="Wang H."/>
            <person name="Chen X."/>
            <person name="Zhao B."/>
            <person name="Ruan Z."/>
        </authorList>
    </citation>
    <scope>NUCLEOTIDE SEQUENCE [LARGE SCALE GENOMIC DNA]</scope>
    <source>
        <strain evidence="3 4">MCCC 1A12703</strain>
    </source>
</reference>
<dbReference type="PANTHER" id="PTHR40027:SF1">
    <property type="entry name" value="CELL DIVISION PROTEIN DIVIC"/>
    <property type="match status" value="1"/>
</dbReference>
<dbReference type="PANTHER" id="PTHR40027">
    <property type="entry name" value="CELL DIVISION PROTEIN DIVIC"/>
    <property type="match status" value="1"/>
</dbReference>
<dbReference type="InterPro" id="IPR039076">
    <property type="entry name" value="DivIC"/>
</dbReference>
<sequence length="141" mass="16727">MVKRYNRQRQQNNVRTLENDYVRSSDSKAQYKKRQKVLFRRRMVVFGLLATVTLVFLVSSYITQHHRLEEKQQQKEEIVAKLDTVKELQDMLKLQIAKLEDDEYIAKLARKEYFLSDDGEIIFTIPNEDKDDGEKADGNNK</sequence>
<feature type="coiled-coil region" evidence="1">
    <location>
        <begin position="68"/>
        <end position="102"/>
    </location>
</feature>
<gene>
    <name evidence="3" type="ORF">EC501_10610</name>
</gene>
<dbReference type="AlphaFoldDB" id="A0A3M8H8K3"/>